<evidence type="ECO:0000313" key="1">
    <source>
        <dbReference type="EMBL" id="WPU63981.1"/>
    </source>
</evidence>
<accession>A0AAX4HL73</accession>
<reference evidence="1 2" key="1">
    <citation type="submission" date="2023-11" db="EMBL/GenBank/DDBJ databases">
        <title>Peredibacter starrii A3.12.</title>
        <authorList>
            <person name="Mitchell R.J."/>
        </authorList>
    </citation>
    <scope>NUCLEOTIDE SEQUENCE [LARGE SCALE GENOMIC DNA]</scope>
    <source>
        <strain evidence="1 2">A3.12</strain>
    </source>
</reference>
<keyword evidence="2" id="KW-1185">Reference proteome</keyword>
<evidence type="ECO:0000313" key="2">
    <source>
        <dbReference type="Proteomes" id="UP001324634"/>
    </source>
</evidence>
<sequence length="121" mass="14027">MIRNPIILTLLTPLFFKFTKVSDYYFEVTFDGIKTVRKVLEHGSKELVTRVFVKWKDITGIEKKMVNNREVLIILTPDGATGTLIWDIDLGKKKAIKQLLNGLINNKHPLRVFLDNEKELK</sequence>
<dbReference type="RefSeq" id="WP_321391782.1">
    <property type="nucleotide sequence ID" value="NZ_CP139487.1"/>
</dbReference>
<dbReference type="AlphaFoldDB" id="A0AAX4HL73"/>
<dbReference type="EMBL" id="CP139487">
    <property type="protein sequence ID" value="WPU63981.1"/>
    <property type="molecule type" value="Genomic_DNA"/>
</dbReference>
<gene>
    <name evidence="1" type="ORF">SOO65_14895</name>
</gene>
<dbReference type="KEGG" id="psti:SOO65_14895"/>
<dbReference type="Proteomes" id="UP001324634">
    <property type="component" value="Chromosome"/>
</dbReference>
<proteinExistence type="predicted"/>
<name>A0AAX4HL73_9BACT</name>
<protein>
    <submittedName>
        <fullName evidence="1">Uncharacterized protein</fullName>
    </submittedName>
</protein>
<organism evidence="1 2">
    <name type="scientific">Peredibacter starrii</name>
    <dbReference type="NCBI Taxonomy" id="28202"/>
    <lineage>
        <taxon>Bacteria</taxon>
        <taxon>Pseudomonadati</taxon>
        <taxon>Bdellovibrionota</taxon>
        <taxon>Bacteriovoracia</taxon>
        <taxon>Bacteriovoracales</taxon>
        <taxon>Bacteriovoracaceae</taxon>
        <taxon>Peredibacter</taxon>
    </lineage>
</organism>